<dbReference type="RefSeq" id="WP_072917545.1">
    <property type="nucleotide sequence ID" value="NZ_FRAR01000036.1"/>
</dbReference>
<feature type="transmembrane region" description="Helical" evidence="1">
    <location>
        <begin position="102"/>
        <end position="122"/>
    </location>
</feature>
<name>A0A1M6WZJ3_9FIRM</name>
<dbReference type="EMBL" id="FRAR01000036">
    <property type="protein sequence ID" value="SHK98999.1"/>
    <property type="molecule type" value="Genomic_DNA"/>
</dbReference>
<keyword evidence="3" id="KW-1185">Reference proteome</keyword>
<evidence type="ECO:0000313" key="3">
    <source>
        <dbReference type="Proteomes" id="UP000183997"/>
    </source>
</evidence>
<organism evidence="2 3">
    <name type="scientific">Desulforamulus aeronauticus DSM 10349</name>
    <dbReference type="NCBI Taxonomy" id="1121421"/>
    <lineage>
        <taxon>Bacteria</taxon>
        <taxon>Bacillati</taxon>
        <taxon>Bacillota</taxon>
        <taxon>Clostridia</taxon>
        <taxon>Eubacteriales</taxon>
        <taxon>Peptococcaceae</taxon>
        <taxon>Desulforamulus</taxon>
    </lineage>
</organism>
<feature type="transmembrane region" description="Helical" evidence="1">
    <location>
        <begin position="76"/>
        <end position="96"/>
    </location>
</feature>
<dbReference type="AlphaFoldDB" id="A0A1M6WZJ3"/>
<reference evidence="3" key="1">
    <citation type="submission" date="2016-11" db="EMBL/GenBank/DDBJ databases">
        <authorList>
            <person name="Varghese N."/>
            <person name="Submissions S."/>
        </authorList>
    </citation>
    <scope>NUCLEOTIDE SEQUENCE [LARGE SCALE GENOMIC DNA]</scope>
    <source>
        <strain evidence="3">DSM 10349</strain>
    </source>
</reference>
<feature type="transmembrane region" description="Helical" evidence="1">
    <location>
        <begin position="37"/>
        <end position="56"/>
    </location>
</feature>
<accession>A0A1M6WZJ3</accession>
<keyword evidence="1" id="KW-1133">Transmembrane helix</keyword>
<evidence type="ECO:0000313" key="2">
    <source>
        <dbReference type="EMBL" id="SHK98999.1"/>
    </source>
</evidence>
<keyword evidence="1" id="KW-0472">Membrane</keyword>
<gene>
    <name evidence="2" type="ORF">SAMN02745123_03832</name>
</gene>
<evidence type="ECO:0000256" key="1">
    <source>
        <dbReference type="SAM" id="Phobius"/>
    </source>
</evidence>
<dbReference type="Proteomes" id="UP000183997">
    <property type="component" value="Unassembled WGS sequence"/>
</dbReference>
<feature type="transmembrane region" description="Helical" evidence="1">
    <location>
        <begin position="7"/>
        <end position="25"/>
    </location>
</feature>
<sequence length="127" mass="14730">MKITKSEIIFLFLLVSINAAFYFLYRVLALVIEPKLAFIIFTCFYGFALMSFSLLYRNGILNISIFNNEEKSRKRYGKLGILVSGLIFLIVFLVYFLPYHLARIACNIIIILAGTMILISLWRERNS</sequence>
<protein>
    <submittedName>
        <fullName evidence="2">Uncharacterized protein</fullName>
    </submittedName>
</protein>
<proteinExistence type="predicted"/>
<keyword evidence="1" id="KW-0812">Transmembrane</keyword>